<dbReference type="EMBL" id="JBBNAG010000007">
    <property type="protein sequence ID" value="KAK9118334.1"/>
    <property type="molecule type" value="Genomic_DNA"/>
</dbReference>
<evidence type="ECO:0000256" key="4">
    <source>
        <dbReference type="ARBA" id="ARBA00022801"/>
    </source>
</evidence>
<dbReference type="Proteomes" id="UP001419268">
    <property type="component" value="Unassembled WGS sequence"/>
</dbReference>
<reference evidence="9 10" key="1">
    <citation type="submission" date="2024-01" db="EMBL/GenBank/DDBJ databases">
        <title>Genome assemblies of Stephania.</title>
        <authorList>
            <person name="Yang L."/>
        </authorList>
    </citation>
    <scope>NUCLEOTIDE SEQUENCE [LARGE SCALE GENOMIC DNA]</scope>
    <source>
        <strain evidence="9">JXDWG</strain>
        <tissue evidence="9">Leaf</tissue>
    </source>
</reference>
<comment type="subcellular location">
    <subcellularLocation>
        <location evidence="1">Membrane</location>
        <topology evidence="1">Multi-pass membrane protein</topology>
    </subcellularLocation>
</comment>
<comment type="caution">
    <text evidence="9">The sequence shown here is derived from an EMBL/GenBank/DDBJ whole genome shotgun (WGS) entry which is preliminary data.</text>
</comment>
<dbReference type="AlphaFoldDB" id="A0AAP0IML9"/>
<dbReference type="InterPro" id="IPR022764">
    <property type="entry name" value="Peptidase_S54_rhomboid_dom"/>
</dbReference>
<evidence type="ECO:0000256" key="7">
    <source>
        <dbReference type="SAM" id="Phobius"/>
    </source>
</evidence>
<protein>
    <recommendedName>
        <fullName evidence="8">Peptidase S54 rhomboid domain-containing protein</fullName>
    </recommendedName>
</protein>
<keyword evidence="10" id="KW-1185">Reference proteome</keyword>
<dbReference type="Pfam" id="PF01694">
    <property type="entry name" value="Rhomboid"/>
    <property type="match status" value="1"/>
</dbReference>
<dbReference type="InterPro" id="IPR035952">
    <property type="entry name" value="Rhomboid-like_sf"/>
</dbReference>
<keyword evidence="6 7" id="KW-0472">Membrane</keyword>
<evidence type="ECO:0000256" key="2">
    <source>
        <dbReference type="ARBA" id="ARBA00009045"/>
    </source>
</evidence>
<dbReference type="SUPFAM" id="SSF144091">
    <property type="entry name" value="Rhomboid-like"/>
    <property type="match status" value="1"/>
</dbReference>
<proteinExistence type="inferred from homology"/>
<dbReference type="InterPro" id="IPR050925">
    <property type="entry name" value="Rhomboid_protease_S54"/>
</dbReference>
<evidence type="ECO:0000256" key="5">
    <source>
        <dbReference type="ARBA" id="ARBA00022989"/>
    </source>
</evidence>
<evidence type="ECO:0000256" key="1">
    <source>
        <dbReference type="ARBA" id="ARBA00004141"/>
    </source>
</evidence>
<dbReference type="GO" id="GO:0004252">
    <property type="term" value="F:serine-type endopeptidase activity"/>
    <property type="evidence" value="ECO:0007669"/>
    <property type="project" value="InterPro"/>
</dbReference>
<dbReference type="GO" id="GO:0016020">
    <property type="term" value="C:membrane"/>
    <property type="evidence" value="ECO:0007669"/>
    <property type="project" value="UniProtKB-SubCell"/>
</dbReference>
<keyword evidence="3 7" id="KW-0812">Transmembrane</keyword>
<evidence type="ECO:0000313" key="9">
    <source>
        <dbReference type="EMBL" id="KAK9118334.1"/>
    </source>
</evidence>
<evidence type="ECO:0000256" key="6">
    <source>
        <dbReference type="ARBA" id="ARBA00023136"/>
    </source>
</evidence>
<dbReference type="PANTHER" id="PTHR43731">
    <property type="entry name" value="RHOMBOID PROTEASE"/>
    <property type="match status" value="1"/>
</dbReference>
<keyword evidence="5 7" id="KW-1133">Transmembrane helix</keyword>
<feature type="domain" description="Peptidase S54 rhomboid" evidence="8">
    <location>
        <begin position="169"/>
        <end position="235"/>
    </location>
</feature>
<sequence>MQKLGGSLKLLLQIPRNHSPQSHQFKNLFFDCSSQPNLIKHLHRSHLHEHPSFSHSLLNSRPSWRPNSCNVSDRIRGFLANPKNVYSQNWRRILLDNKVQFLRSQFPMRNFNNLSGSSHFGWRSWFPSAEGTVWRLIAANAAVFMLWRVADPSFMRRNFTISVENFKNGRIHTLITAAFSHIEIEHLLSNMIGLYFFGNSIGRMFGPEYVMKLYLAGAVVGSIFYLVHHALMAPSSKGSGIWYVDPSRIPGMELSK</sequence>
<evidence type="ECO:0000259" key="8">
    <source>
        <dbReference type="Pfam" id="PF01694"/>
    </source>
</evidence>
<keyword evidence="4" id="KW-0378">Hydrolase</keyword>
<comment type="similarity">
    <text evidence="2">Belongs to the peptidase S54 family.</text>
</comment>
<dbReference type="Gene3D" id="1.20.1540.10">
    <property type="entry name" value="Rhomboid-like"/>
    <property type="match status" value="1"/>
</dbReference>
<name>A0AAP0IML9_9MAGN</name>
<dbReference type="PANTHER" id="PTHR43731:SF14">
    <property type="entry name" value="PRESENILIN-ASSOCIATED RHOMBOID-LIKE PROTEIN, MITOCHONDRIAL"/>
    <property type="match status" value="1"/>
</dbReference>
<gene>
    <name evidence="9" type="ORF">Scep_016427</name>
</gene>
<organism evidence="9 10">
    <name type="scientific">Stephania cephalantha</name>
    <dbReference type="NCBI Taxonomy" id="152367"/>
    <lineage>
        <taxon>Eukaryota</taxon>
        <taxon>Viridiplantae</taxon>
        <taxon>Streptophyta</taxon>
        <taxon>Embryophyta</taxon>
        <taxon>Tracheophyta</taxon>
        <taxon>Spermatophyta</taxon>
        <taxon>Magnoliopsida</taxon>
        <taxon>Ranunculales</taxon>
        <taxon>Menispermaceae</taxon>
        <taxon>Menispermoideae</taxon>
        <taxon>Cissampelideae</taxon>
        <taxon>Stephania</taxon>
    </lineage>
</organism>
<feature type="transmembrane region" description="Helical" evidence="7">
    <location>
        <begin position="209"/>
        <end position="227"/>
    </location>
</feature>
<evidence type="ECO:0000313" key="10">
    <source>
        <dbReference type="Proteomes" id="UP001419268"/>
    </source>
</evidence>
<evidence type="ECO:0000256" key="3">
    <source>
        <dbReference type="ARBA" id="ARBA00022692"/>
    </source>
</evidence>
<accession>A0AAP0IML9</accession>
<feature type="transmembrane region" description="Helical" evidence="7">
    <location>
        <begin position="132"/>
        <end position="150"/>
    </location>
</feature>